<gene>
    <name evidence="2" type="ORF">N5B56_12440</name>
</gene>
<accession>A0ABT2M6J9</accession>
<dbReference type="PROSITE" id="PS51257">
    <property type="entry name" value="PROKAR_LIPOPROTEIN"/>
    <property type="match status" value="1"/>
</dbReference>
<feature type="chain" id="PRO_5046625031" description="Lipoprotein" evidence="1">
    <location>
        <begin position="26"/>
        <end position="255"/>
    </location>
</feature>
<evidence type="ECO:0000313" key="2">
    <source>
        <dbReference type="EMBL" id="MCT7399878.1"/>
    </source>
</evidence>
<proteinExistence type="predicted"/>
<feature type="signal peptide" evidence="1">
    <location>
        <begin position="1"/>
        <end position="25"/>
    </location>
</feature>
<keyword evidence="3" id="KW-1185">Reference proteome</keyword>
<keyword evidence="1" id="KW-0732">Signal</keyword>
<dbReference type="EMBL" id="JAODBU010000013">
    <property type="protein sequence ID" value="MCT7399878.1"/>
    <property type="molecule type" value="Genomic_DNA"/>
</dbReference>
<dbReference type="RefSeq" id="WP_260979110.1">
    <property type="nucleotide sequence ID" value="NZ_JAODBU010000013.1"/>
</dbReference>
<evidence type="ECO:0008006" key="4">
    <source>
        <dbReference type="Google" id="ProtNLM"/>
    </source>
</evidence>
<sequence length="255" mass="29333">MNSKLIYTCLIISIVLMLSGCQNNTNELTYRNTKKEVTEVTNENETNVVDKTVNIKKMKFTEKQKEEAASVKSSMSFAKSCKEIDGLYNNSEYIIEGEVENTFFTVLYGEPYTVMELKVNEKFKGSVNTNDKITVLLYGGYMTVEQLVENVGDKKFKELSVEERKNTLIEKKTTDSEYPKIGDKYILFLMDSNLVENAYDPVNDYECIFKSEGKDYIRNFPTDEKIAKFSTQNVIKNNVSLSSEELEKYCITMNK</sequence>
<evidence type="ECO:0000256" key="1">
    <source>
        <dbReference type="SAM" id="SignalP"/>
    </source>
</evidence>
<organism evidence="2 3">
    <name type="scientific">Eubacterium album</name>
    <dbReference type="NCBI Taxonomy" id="2978477"/>
    <lineage>
        <taxon>Bacteria</taxon>
        <taxon>Bacillati</taxon>
        <taxon>Bacillota</taxon>
        <taxon>Clostridia</taxon>
        <taxon>Eubacteriales</taxon>
        <taxon>Eubacteriaceae</taxon>
        <taxon>Eubacterium</taxon>
    </lineage>
</organism>
<name>A0ABT2M6J9_9FIRM</name>
<comment type="caution">
    <text evidence="2">The sequence shown here is derived from an EMBL/GenBank/DDBJ whole genome shotgun (WGS) entry which is preliminary data.</text>
</comment>
<dbReference type="Proteomes" id="UP001431199">
    <property type="component" value="Unassembled WGS sequence"/>
</dbReference>
<reference evidence="2" key="1">
    <citation type="submission" date="2022-09" db="EMBL/GenBank/DDBJ databases">
        <title>Eubacterium sp. LFL-14 isolated from human feces.</title>
        <authorList>
            <person name="Liu F."/>
        </authorList>
    </citation>
    <scope>NUCLEOTIDE SEQUENCE</scope>
    <source>
        <strain evidence="2">LFL-14</strain>
    </source>
</reference>
<evidence type="ECO:0000313" key="3">
    <source>
        <dbReference type="Proteomes" id="UP001431199"/>
    </source>
</evidence>
<protein>
    <recommendedName>
        <fullName evidence="4">Lipoprotein</fullName>
    </recommendedName>
</protein>